<dbReference type="UniPathway" id="UPA00196"/>
<feature type="transmembrane region" description="Helical" evidence="11">
    <location>
        <begin position="416"/>
        <end position="434"/>
    </location>
</feature>
<feature type="transmembrane region" description="Helical" evidence="11">
    <location>
        <begin position="484"/>
        <end position="505"/>
    </location>
</feature>
<dbReference type="GO" id="GO:0000009">
    <property type="term" value="F:alpha-1,6-mannosyltransferase activity"/>
    <property type="evidence" value="ECO:0007669"/>
    <property type="project" value="InterPro"/>
</dbReference>
<keyword evidence="5 11" id="KW-0328">Glycosyltransferase</keyword>
<dbReference type="InParanoid" id="A0A6J2W240"/>
<dbReference type="EC" id="2.4.1.-" evidence="11"/>
<evidence type="ECO:0000256" key="9">
    <source>
        <dbReference type="ARBA" id="ARBA00022989"/>
    </source>
</evidence>
<gene>
    <name evidence="13" type="primary">pigv</name>
</gene>
<name>A0A6J2W240_CHACN</name>
<keyword evidence="8 11" id="KW-0256">Endoplasmic reticulum</keyword>
<evidence type="ECO:0000256" key="4">
    <source>
        <dbReference type="ARBA" id="ARBA00022502"/>
    </source>
</evidence>
<dbReference type="GO" id="GO:0031501">
    <property type="term" value="C:mannosyltransferase complex"/>
    <property type="evidence" value="ECO:0007669"/>
    <property type="project" value="TreeGrafter"/>
</dbReference>
<feature type="transmembrane region" description="Helical" evidence="11">
    <location>
        <begin position="80"/>
        <end position="99"/>
    </location>
</feature>
<keyword evidence="9 11" id="KW-1133">Transmembrane helix</keyword>
<comment type="similarity">
    <text evidence="3 11">Belongs to the PIGV family.</text>
</comment>
<keyword evidence="12" id="KW-1185">Reference proteome</keyword>
<feature type="transmembrane region" description="Helical" evidence="11">
    <location>
        <begin position="338"/>
        <end position="369"/>
    </location>
</feature>
<feature type="transmembrane region" description="Helical" evidence="11">
    <location>
        <begin position="389"/>
        <end position="410"/>
    </location>
</feature>
<feature type="transmembrane region" description="Helical" evidence="11">
    <location>
        <begin position="111"/>
        <end position="131"/>
    </location>
</feature>
<accession>A0A6J2W240</accession>
<evidence type="ECO:0000256" key="1">
    <source>
        <dbReference type="ARBA" id="ARBA00004477"/>
    </source>
</evidence>
<keyword evidence="7 11" id="KW-0812">Transmembrane</keyword>
<dbReference type="AlphaFoldDB" id="A0A6J2W240"/>
<evidence type="ECO:0000256" key="6">
    <source>
        <dbReference type="ARBA" id="ARBA00022679"/>
    </source>
</evidence>
<dbReference type="Pfam" id="PF04188">
    <property type="entry name" value="Mannosyl_trans2"/>
    <property type="match status" value="1"/>
</dbReference>
<protein>
    <recommendedName>
        <fullName evidence="11">GPI mannosyltransferase 2</fullName>
        <ecNumber evidence="11">2.4.1.-</ecNumber>
    </recommendedName>
</protein>
<comment type="pathway">
    <text evidence="2 11">Glycolipid biosynthesis; glycosylphosphatidylinositol-anchor biosynthesis.</text>
</comment>
<keyword evidence="4 11" id="KW-0337">GPI-anchor biosynthesis</keyword>
<evidence type="ECO:0000256" key="10">
    <source>
        <dbReference type="ARBA" id="ARBA00023136"/>
    </source>
</evidence>
<dbReference type="GO" id="GO:0006506">
    <property type="term" value="P:GPI anchor biosynthetic process"/>
    <property type="evidence" value="ECO:0007669"/>
    <property type="project" value="UniProtKB-UniPathway"/>
</dbReference>
<dbReference type="InterPro" id="IPR007315">
    <property type="entry name" value="PIG-V/Gpi18"/>
</dbReference>
<keyword evidence="10 11" id="KW-0472">Membrane</keyword>
<dbReference type="FunCoup" id="A0A6J2W240">
    <property type="interactions" value="1767"/>
</dbReference>
<evidence type="ECO:0000256" key="11">
    <source>
        <dbReference type="RuleBase" id="RU363112"/>
    </source>
</evidence>
<feature type="transmembrane region" description="Helical" evidence="11">
    <location>
        <begin position="184"/>
        <end position="214"/>
    </location>
</feature>
<dbReference type="PANTHER" id="PTHR12468:SF2">
    <property type="entry name" value="GPI MANNOSYLTRANSFERASE 2"/>
    <property type="match status" value="1"/>
</dbReference>
<dbReference type="GeneID" id="115818917"/>
<evidence type="ECO:0000256" key="3">
    <source>
        <dbReference type="ARBA" id="ARBA00008698"/>
    </source>
</evidence>
<dbReference type="Proteomes" id="UP000504632">
    <property type="component" value="Chromosome 8"/>
</dbReference>
<comment type="subcellular location">
    <subcellularLocation>
        <location evidence="1 11">Endoplasmic reticulum membrane</location>
        <topology evidence="1 11">Multi-pass membrane protein</topology>
    </subcellularLocation>
</comment>
<dbReference type="GO" id="GO:0004376">
    <property type="term" value="F:GPI mannosyltransferase activity"/>
    <property type="evidence" value="ECO:0007669"/>
    <property type="project" value="InterPro"/>
</dbReference>
<evidence type="ECO:0000256" key="7">
    <source>
        <dbReference type="ARBA" id="ARBA00022692"/>
    </source>
</evidence>
<dbReference type="PANTHER" id="PTHR12468">
    <property type="entry name" value="GPI MANNOSYLTRANSFERASE 2"/>
    <property type="match status" value="1"/>
</dbReference>
<sequence length="506" mass="57352">MDEWTVVQFAAITRAISLLLQAILNAVIPDHAADAFSPPRLEEPRLFDPLIEVLLGGLCHWDSEHFLFIAERGYLYEHNFAFFPLFPITLRSVTTTVLWPLNGWLTVRGRLLLAVALGNSVLFLLSAVALYRLGCLVLQDRCLAFISSLLYCLTPANVFMVVGYSECLFATLTFGGLWLLEKEFILKSSLLFGLATAARANGLVNAGFLLYSSLRRGFVQARVLSTGARSYLRYCRYIWTAICLLLTSAVCVSIVFLPFGLFQNYAYQIFCKPSLTQDQISPALLRLSKEKGYRVPDATKPTPSWCHNPVPLVYSYIQDVYWDVGFLRYFQLKQIPNFLLALPIAILGFMASFIYITANPVYCLCLGLLDRRTKQEAEKPTAGFFNPKVFVYIVHASALLIFGIFCMHVQVLTRFLASSSPVIYWISAHLLLQYEPLLKENQMATQGSQQVTPHQRKAWACMDHNPVTQLVMQWRTCSLTTRCILGYFISYWLIGLALHCNFLPWT</sequence>
<proteinExistence type="inferred from homology"/>
<keyword evidence="6 11" id="KW-0808">Transferase</keyword>
<organism evidence="12 13">
    <name type="scientific">Chanos chanos</name>
    <name type="common">Milkfish</name>
    <name type="synonym">Mugil chanos</name>
    <dbReference type="NCBI Taxonomy" id="29144"/>
    <lineage>
        <taxon>Eukaryota</taxon>
        <taxon>Metazoa</taxon>
        <taxon>Chordata</taxon>
        <taxon>Craniata</taxon>
        <taxon>Vertebrata</taxon>
        <taxon>Euteleostomi</taxon>
        <taxon>Actinopterygii</taxon>
        <taxon>Neopterygii</taxon>
        <taxon>Teleostei</taxon>
        <taxon>Ostariophysi</taxon>
        <taxon>Gonorynchiformes</taxon>
        <taxon>Chanidae</taxon>
        <taxon>Chanos</taxon>
    </lineage>
</organism>
<comment type="function">
    <text evidence="11">Mannosyltransferase involved in glycosylphosphatidylinositol-anchor biosynthesis.</text>
</comment>
<dbReference type="GO" id="GO:0005789">
    <property type="term" value="C:endoplasmic reticulum membrane"/>
    <property type="evidence" value="ECO:0007669"/>
    <property type="project" value="UniProtKB-SubCell"/>
</dbReference>
<reference evidence="13" key="1">
    <citation type="submission" date="2025-08" db="UniProtKB">
        <authorList>
            <consortium name="RefSeq"/>
        </authorList>
    </citation>
    <scope>IDENTIFICATION</scope>
</reference>
<dbReference type="OrthoDB" id="10252502at2759"/>
<dbReference type="CTD" id="55650"/>
<evidence type="ECO:0000313" key="12">
    <source>
        <dbReference type="Proteomes" id="UP000504632"/>
    </source>
</evidence>
<feature type="transmembrane region" description="Helical" evidence="11">
    <location>
        <begin position="234"/>
        <end position="257"/>
    </location>
</feature>
<evidence type="ECO:0000256" key="2">
    <source>
        <dbReference type="ARBA" id="ARBA00004687"/>
    </source>
</evidence>
<evidence type="ECO:0000256" key="8">
    <source>
        <dbReference type="ARBA" id="ARBA00022824"/>
    </source>
</evidence>
<evidence type="ECO:0000313" key="13">
    <source>
        <dbReference type="RefSeq" id="XP_030638278.1"/>
    </source>
</evidence>
<evidence type="ECO:0000256" key="5">
    <source>
        <dbReference type="ARBA" id="ARBA00022676"/>
    </source>
</evidence>
<dbReference type="RefSeq" id="XP_030638278.1">
    <property type="nucleotide sequence ID" value="XM_030782418.1"/>
</dbReference>